<feature type="compositionally biased region" description="Low complexity" evidence="1">
    <location>
        <begin position="96"/>
        <end position="117"/>
    </location>
</feature>
<name>A0A9Q0G3R5_9ROSI</name>
<organism evidence="3 4">
    <name type="scientific">Turnera subulata</name>
    <dbReference type="NCBI Taxonomy" id="218843"/>
    <lineage>
        <taxon>Eukaryota</taxon>
        <taxon>Viridiplantae</taxon>
        <taxon>Streptophyta</taxon>
        <taxon>Embryophyta</taxon>
        <taxon>Tracheophyta</taxon>
        <taxon>Spermatophyta</taxon>
        <taxon>Magnoliopsida</taxon>
        <taxon>eudicotyledons</taxon>
        <taxon>Gunneridae</taxon>
        <taxon>Pentapetalae</taxon>
        <taxon>rosids</taxon>
        <taxon>fabids</taxon>
        <taxon>Malpighiales</taxon>
        <taxon>Passifloraceae</taxon>
        <taxon>Turnera</taxon>
    </lineage>
</organism>
<keyword evidence="2" id="KW-0812">Transmembrane</keyword>
<feature type="transmembrane region" description="Helical" evidence="2">
    <location>
        <begin position="72"/>
        <end position="90"/>
    </location>
</feature>
<evidence type="ECO:0000313" key="3">
    <source>
        <dbReference type="EMBL" id="KAJ4841790.1"/>
    </source>
</evidence>
<evidence type="ECO:0000313" key="4">
    <source>
        <dbReference type="Proteomes" id="UP001141552"/>
    </source>
</evidence>
<comment type="caution">
    <text evidence="3">The sequence shown here is derived from an EMBL/GenBank/DDBJ whole genome shotgun (WGS) entry which is preliminary data.</text>
</comment>
<dbReference type="EMBL" id="JAKUCV010002697">
    <property type="protein sequence ID" value="KAJ4841790.1"/>
    <property type="molecule type" value="Genomic_DNA"/>
</dbReference>
<proteinExistence type="predicted"/>
<dbReference type="Proteomes" id="UP001141552">
    <property type="component" value="Unassembled WGS sequence"/>
</dbReference>
<keyword evidence="4" id="KW-1185">Reference proteome</keyword>
<protein>
    <submittedName>
        <fullName evidence="3">Uncharacterized protein</fullName>
    </submittedName>
</protein>
<keyword evidence="2" id="KW-0472">Membrane</keyword>
<dbReference type="AlphaFoldDB" id="A0A9Q0G3R5"/>
<sequence length="117" mass="13424">MYIYSLSAQSQPSDRSRQPPKHPPPSRPPPEEKGKGRRRQYTKRDSKREAGGKVVERVDLLRMKHWAWRFDVWPFVLLFSICLAMLFTTIDFTNAPSSVPSLPSTSSSYSSPPVHHD</sequence>
<evidence type="ECO:0000256" key="2">
    <source>
        <dbReference type="SAM" id="Phobius"/>
    </source>
</evidence>
<keyword evidence="2" id="KW-1133">Transmembrane helix</keyword>
<feature type="region of interest" description="Disordered" evidence="1">
    <location>
        <begin position="1"/>
        <end position="52"/>
    </location>
</feature>
<dbReference type="OrthoDB" id="1029336at2759"/>
<feature type="region of interest" description="Disordered" evidence="1">
    <location>
        <begin position="95"/>
        <end position="117"/>
    </location>
</feature>
<feature type="compositionally biased region" description="Polar residues" evidence="1">
    <location>
        <begin position="1"/>
        <end position="13"/>
    </location>
</feature>
<accession>A0A9Q0G3R5</accession>
<reference evidence="3" key="1">
    <citation type="submission" date="2022-02" db="EMBL/GenBank/DDBJ databases">
        <authorList>
            <person name="Henning P.M."/>
            <person name="McCubbin A.G."/>
            <person name="Shore J.S."/>
        </authorList>
    </citation>
    <scope>NUCLEOTIDE SEQUENCE</scope>
    <source>
        <strain evidence="3">F60SS</strain>
        <tissue evidence="3">Leaves</tissue>
    </source>
</reference>
<evidence type="ECO:0000256" key="1">
    <source>
        <dbReference type="SAM" id="MobiDB-lite"/>
    </source>
</evidence>
<feature type="compositionally biased region" description="Basic and acidic residues" evidence="1">
    <location>
        <begin position="42"/>
        <end position="52"/>
    </location>
</feature>
<gene>
    <name evidence="3" type="ORF">Tsubulata_010538</name>
</gene>
<reference evidence="3" key="2">
    <citation type="journal article" date="2023" name="Plants (Basel)">
        <title>Annotation of the Turnera subulata (Passifloraceae) Draft Genome Reveals the S-Locus Evolved after the Divergence of Turneroideae from Passifloroideae in a Stepwise Manner.</title>
        <authorList>
            <person name="Henning P.M."/>
            <person name="Roalson E.H."/>
            <person name="Mir W."/>
            <person name="McCubbin A.G."/>
            <person name="Shore J.S."/>
        </authorList>
    </citation>
    <scope>NUCLEOTIDE SEQUENCE</scope>
    <source>
        <strain evidence="3">F60SS</strain>
    </source>
</reference>